<dbReference type="EMBL" id="JBHTKY010000011">
    <property type="protein sequence ID" value="MFD1165782.1"/>
    <property type="molecule type" value="Genomic_DNA"/>
</dbReference>
<reference evidence="2" key="1">
    <citation type="journal article" date="2019" name="Int. J. Syst. Evol. Microbiol.">
        <title>The Global Catalogue of Microorganisms (GCM) 10K type strain sequencing project: providing services to taxonomists for standard genome sequencing and annotation.</title>
        <authorList>
            <consortium name="The Broad Institute Genomics Platform"/>
            <consortium name="The Broad Institute Genome Sequencing Center for Infectious Disease"/>
            <person name="Wu L."/>
            <person name="Ma J."/>
        </authorList>
    </citation>
    <scope>NUCLEOTIDE SEQUENCE [LARGE SCALE GENOMIC DNA]</scope>
    <source>
        <strain evidence="2">CCUG 52468</strain>
    </source>
</reference>
<evidence type="ECO:0000313" key="2">
    <source>
        <dbReference type="Proteomes" id="UP001597205"/>
    </source>
</evidence>
<sequence>MTLQEFKATLNNPQPNPEWDVQIKSLWYDANGDWKKAHDLIDQLNDMVSAHVHAYLHRVEGDLWNARYWYNRAKQPEFKGSLDEEREYLLEKYLS</sequence>
<accession>A0ABW3RLG7</accession>
<proteinExistence type="predicted"/>
<dbReference type="Proteomes" id="UP001597205">
    <property type="component" value="Unassembled WGS sequence"/>
</dbReference>
<evidence type="ECO:0000313" key="1">
    <source>
        <dbReference type="EMBL" id="MFD1165782.1"/>
    </source>
</evidence>
<keyword evidence="2" id="KW-1185">Reference proteome</keyword>
<name>A0ABW3RLG7_9SPHI</name>
<gene>
    <name evidence="1" type="ORF">ACFQ2C_09230</name>
</gene>
<organism evidence="1 2">
    <name type="scientific">Sphingobacterium daejeonense</name>
    <dbReference type="NCBI Taxonomy" id="371142"/>
    <lineage>
        <taxon>Bacteria</taxon>
        <taxon>Pseudomonadati</taxon>
        <taxon>Bacteroidota</taxon>
        <taxon>Sphingobacteriia</taxon>
        <taxon>Sphingobacteriales</taxon>
        <taxon>Sphingobacteriaceae</taxon>
        <taxon>Sphingobacterium</taxon>
    </lineage>
</organism>
<dbReference type="RefSeq" id="WP_099371808.1">
    <property type="nucleotide sequence ID" value="NZ_JALXMZ010000024.1"/>
</dbReference>
<comment type="caution">
    <text evidence="1">The sequence shown here is derived from an EMBL/GenBank/DDBJ whole genome shotgun (WGS) entry which is preliminary data.</text>
</comment>
<protein>
    <submittedName>
        <fullName evidence="1">Uncharacterized protein</fullName>
    </submittedName>
</protein>